<gene>
    <name evidence="1" type="ORF">PtrM4_059580</name>
</gene>
<name>A0A5M9LND7_9PLEO</name>
<proteinExistence type="predicted"/>
<dbReference type="RefSeq" id="XP_065964080.1">
    <property type="nucleotide sequence ID" value="XM_066105453.1"/>
</dbReference>
<comment type="caution">
    <text evidence="1">The sequence shown here is derived from an EMBL/GenBank/DDBJ whole genome shotgun (WGS) entry which is preliminary data.</text>
</comment>
<evidence type="ECO:0000313" key="2">
    <source>
        <dbReference type="Proteomes" id="UP000245464"/>
    </source>
</evidence>
<reference evidence="1" key="1">
    <citation type="journal article" date="2018" name="BMC Genomics">
        <title>Comparative genomics of the wheat fungal pathogen Pyrenophora tritici-repentis reveals chromosomal variations and genome plasticity.</title>
        <authorList>
            <person name="Moolhuijzen P."/>
            <person name="See P.T."/>
            <person name="Hane J.K."/>
            <person name="Shi G."/>
            <person name="Liu Z."/>
            <person name="Oliver R.P."/>
            <person name="Moffat C.S."/>
        </authorList>
    </citation>
    <scope>NUCLEOTIDE SEQUENCE [LARGE SCALE GENOMIC DNA]</scope>
    <source>
        <strain evidence="1">M4</strain>
    </source>
</reference>
<organism evidence="1 2">
    <name type="scientific">Pyrenophora tritici-repentis</name>
    <dbReference type="NCBI Taxonomy" id="45151"/>
    <lineage>
        <taxon>Eukaryota</taxon>
        <taxon>Fungi</taxon>
        <taxon>Dikarya</taxon>
        <taxon>Ascomycota</taxon>
        <taxon>Pezizomycotina</taxon>
        <taxon>Dothideomycetes</taxon>
        <taxon>Pleosporomycetidae</taxon>
        <taxon>Pleosporales</taxon>
        <taxon>Pleosporineae</taxon>
        <taxon>Pleosporaceae</taxon>
        <taxon>Pyrenophora</taxon>
    </lineage>
</organism>
<dbReference type="AlphaFoldDB" id="A0A5M9LND7"/>
<dbReference type="Proteomes" id="UP000245464">
    <property type="component" value="Chromosome 2"/>
</dbReference>
<accession>A0A5M9LND7</accession>
<dbReference type="EMBL" id="NQIK02000002">
    <property type="protein sequence ID" value="KAF7574335.1"/>
    <property type="molecule type" value="Genomic_DNA"/>
</dbReference>
<dbReference type="KEGG" id="ptrr:90955426"/>
<evidence type="ECO:0000313" key="1">
    <source>
        <dbReference type="EMBL" id="KAF7574335.1"/>
    </source>
</evidence>
<protein>
    <submittedName>
        <fullName evidence="1">Uncharacterized protein</fullName>
    </submittedName>
</protein>
<dbReference type="GeneID" id="90955426"/>
<sequence length="48" mass="4948">MRFSLLVPAVLLALGDGALAIYGCICKDATYGAEQDWTTAVCNGLGGK</sequence>